<evidence type="ECO:0000313" key="3">
    <source>
        <dbReference type="Proteomes" id="UP000050488"/>
    </source>
</evidence>
<evidence type="ECO:0000313" key="2">
    <source>
        <dbReference type="EMBL" id="KQB85890.1"/>
    </source>
</evidence>
<dbReference type="AlphaFoldDB" id="A0A0N8W072"/>
<proteinExistence type="predicted"/>
<sequence length="105" mass="11099">MPRLSKCSEPKVTLPKGWTSTSSVDIPDPRNPRSSALLDAPEPTGGDQASGVVLEAPEDRCERAGHGTVSQVVLDAVVLPHPAPAGVLPEQFPDSRHPPILVHVQ</sequence>
<dbReference type="EMBL" id="LKEV01000005">
    <property type="protein sequence ID" value="KQB85890.1"/>
    <property type="molecule type" value="Genomic_DNA"/>
</dbReference>
<dbReference type="Proteomes" id="UP000050488">
    <property type="component" value="Unassembled WGS sequence"/>
</dbReference>
<comment type="caution">
    <text evidence="2">The sequence shown here is derived from an EMBL/GenBank/DDBJ whole genome shotgun (WGS) entry which is preliminary data.</text>
</comment>
<reference evidence="2 3" key="1">
    <citation type="submission" date="2015-10" db="EMBL/GenBank/DDBJ databases">
        <title>Corynebacteirum lowii and Corynebacterium oculi species nova, derived from human clinical disease and and emended description of Corynebacterium mastiditis.</title>
        <authorList>
            <person name="Bernard K."/>
            <person name="Pacheco A.L."/>
            <person name="Mcdougall C."/>
            <person name="Burtx T."/>
            <person name="Weibe D."/>
            <person name="Tyler S."/>
            <person name="Olson A.B."/>
            <person name="Cnockaert M."/>
            <person name="Eguchi H."/>
            <person name="Kuwahara T."/>
            <person name="Nakayama-Imaohji H."/>
            <person name="Boudewijins M."/>
            <person name="Van Hoecke F."/>
            <person name="Bernier A.-M."/>
            <person name="Vandamme P."/>
        </authorList>
    </citation>
    <scope>NUCLEOTIDE SEQUENCE [LARGE SCALE GENOMIC DNA]</scope>
    <source>
        <strain evidence="2 3">NML 130206</strain>
    </source>
</reference>
<keyword evidence="3" id="KW-1185">Reference proteome</keyword>
<evidence type="ECO:0000256" key="1">
    <source>
        <dbReference type="SAM" id="MobiDB-lite"/>
    </source>
</evidence>
<organism evidence="2 3">
    <name type="scientific">Corynebacterium lowii</name>
    <dbReference type="NCBI Taxonomy" id="1544413"/>
    <lineage>
        <taxon>Bacteria</taxon>
        <taxon>Bacillati</taxon>
        <taxon>Actinomycetota</taxon>
        <taxon>Actinomycetes</taxon>
        <taxon>Mycobacteriales</taxon>
        <taxon>Corynebacteriaceae</taxon>
        <taxon>Corynebacterium</taxon>
    </lineage>
</organism>
<name>A0A0N8W072_9CORY</name>
<protein>
    <submittedName>
        <fullName evidence="2">Uncharacterized protein</fullName>
    </submittedName>
</protein>
<dbReference type="PATRIC" id="fig|1544413.3.peg.1634"/>
<accession>A0A0N8W072</accession>
<feature type="region of interest" description="Disordered" evidence="1">
    <location>
        <begin position="86"/>
        <end position="105"/>
    </location>
</feature>
<feature type="region of interest" description="Disordered" evidence="1">
    <location>
        <begin position="1"/>
        <end position="50"/>
    </location>
</feature>
<gene>
    <name evidence="2" type="ORF">Clow_01630</name>
</gene>